<dbReference type="PANTHER" id="PTHR38386:SF6">
    <property type="entry name" value="OS05G0426900 PROTEIN"/>
    <property type="match status" value="1"/>
</dbReference>
<evidence type="ECO:0000256" key="1">
    <source>
        <dbReference type="SAM" id="MobiDB-lite"/>
    </source>
</evidence>
<gene>
    <name evidence="2" type="ORF">OIU77_024013</name>
</gene>
<evidence type="ECO:0000313" key="2">
    <source>
        <dbReference type="EMBL" id="KAJ6394913.1"/>
    </source>
</evidence>
<accession>A0ABQ9C9K4</accession>
<organism evidence="2 3">
    <name type="scientific">Salix suchowensis</name>
    <dbReference type="NCBI Taxonomy" id="1278906"/>
    <lineage>
        <taxon>Eukaryota</taxon>
        <taxon>Viridiplantae</taxon>
        <taxon>Streptophyta</taxon>
        <taxon>Embryophyta</taxon>
        <taxon>Tracheophyta</taxon>
        <taxon>Spermatophyta</taxon>
        <taxon>Magnoliopsida</taxon>
        <taxon>eudicotyledons</taxon>
        <taxon>Gunneridae</taxon>
        <taxon>Pentapetalae</taxon>
        <taxon>rosids</taxon>
        <taxon>fabids</taxon>
        <taxon>Malpighiales</taxon>
        <taxon>Salicaceae</taxon>
        <taxon>Saliceae</taxon>
        <taxon>Salix</taxon>
    </lineage>
</organism>
<reference evidence="2" key="1">
    <citation type="submission" date="2022-10" db="EMBL/GenBank/DDBJ databases">
        <authorList>
            <person name="Hyden B.L."/>
            <person name="Feng K."/>
            <person name="Yates T."/>
            <person name="Jawdy S."/>
            <person name="Smart L.B."/>
            <person name="Muchero W."/>
        </authorList>
    </citation>
    <scope>NUCLEOTIDE SEQUENCE</scope>
    <source>
        <tissue evidence="2">Shoot tip</tissue>
    </source>
</reference>
<comment type="caution">
    <text evidence="2">The sequence shown here is derived from an EMBL/GenBank/DDBJ whole genome shotgun (WGS) entry which is preliminary data.</text>
</comment>
<reference evidence="2" key="2">
    <citation type="journal article" date="2023" name="Int. J. Mol. Sci.">
        <title>De Novo Assembly and Annotation of 11 Diverse Shrub Willow (Salix) Genomes Reveals Novel Gene Organization in Sex-Linked Regions.</title>
        <authorList>
            <person name="Hyden B."/>
            <person name="Feng K."/>
            <person name="Yates T.B."/>
            <person name="Jawdy S."/>
            <person name="Cereghino C."/>
            <person name="Smart L.B."/>
            <person name="Muchero W."/>
        </authorList>
    </citation>
    <scope>NUCLEOTIDE SEQUENCE</scope>
    <source>
        <tissue evidence="2">Shoot tip</tissue>
    </source>
</reference>
<keyword evidence="3" id="KW-1185">Reference proteome</keyword>
<protein>
    <submittedName>
        <fullName evidence="2">Uncharacterized protein</fullName>
    </submittedName>
</protein>
<sequence>MELPGNFMDTEEYEQEASPGKLQFKISTQKNVVRSGPATSTSTTTQDSLSVLEEDQENNVEERFSMKLRRNPSVSSSTSALQSAVKKAFSMGRSTSVSARYCRIHSQSITHP</sequence>
<dbReference type="EMBL" id="JAPFFI010000005">
    <property type="protein sequence ID" value="KAJ6394913.1"/>
    <property type="molecule type" value="Genomic_DNA"/>
</dbReference>
<dbReference type="Proteomes" id="UP001141253">
    <property type="component" value="Chromosome 1"/>
</dbReference>
<name>A0ABQ9C9K4_9ROSI</name>
<dbReference type="PANTHER" id="PTHR38386">
    <property type="entry name" value="OS05G0426900 PROTEIN"/>
    <property type="match status" value="1"/>
</dbReference>
<evidence type="ECO:0000313" key="3">
    <source>
        <dbReference type="Proteomes" id="UP001141253"/>
    </source>
</evidence>
<feature type="region of interest" description="Disordered" evidence="1">
    <location>
        <begin position="30"/>
        <end position="49"/>
    </location>
</feature>
<proteinExistence type="predicted"/>